<protein>
    <submittedName>
        <fullName evidence="1">Uncharacterized protein</fullName>
    </submittedName>
</protein>
<keyword evidence="2" id="KW-1185">Reference proteome</keyword>
<evidence type="ECO:0000313" key="2">
    <source>
        <dbReference type="Proteomes" id="UP001580346"/>
    </source>
</evidence>
<dbReference type="Proteomes" id="UP001580346">
    <property type="component" value="Unassembled WGS sequence"/>
</dbReference>
<proteinExistence type="predicted"/>
<name>A0ABV5B1G4_9BACL</name>
<dbReference type="RefSeq" id="WP_375358271.1">
    <property type="nucleotide sequence ID" value="NZ_JBHHMI010000056.1"/>
</dbReference>
<comment type="caution">
    <text evidence="1">The sequence shown here is derived from an EMBL/GenBank/DDBJ whole genome shotgun (WGS) entry which is preliminary data.</text>
</comment>
<sequence>MDATWSYWLDAVDGDHLIVGSRADEILDRELYDDPFDNGSLSYPSFIASKETTNSIIWKIGTISAL</sequence>
<dbReference type="EMBL" id="JBHHMI010000056">
    <property type="protein sequence ID" value="MFB5270004.1"/>
    <property type="molecule type" value="Genomic_DNA"/>
</dbReference>
<organism evidence="1 2">
    <name type="scientific">Paenibacillus enshidis</name>
    <dbReference type="NCBI Taxonomy" id="1458439"/>
    <lineage>
        <taxon>Bacteria</taxon>
        <taxon>Bacillati</taxon>
        <taxon>Bacillota</taxon>
        <taxon>Bacilli</taxon>
        <taxon>Bacillales</taxon>
        <taxon>Paenibacillaceae</taxon>
        <taxon>Paenibacillus</taxon>
    </lineage>
</organism>
<gene>
    <name evidence="1" type="ORF">ACE41H_24925</name>
</gene>
<reference evidence="1 2" key="1">
    <citation type="submission" date="2024-09" db="EMBL/GenBank/DDBJ databases">
        <title>Paenibacillus zeirhizospherea sp. nov., isolated from surface of the maize (Zea mays) roots in a horticulture field, Hungary.</title>
        <authorList>
            <person name="Marton D."/>
            <person name="Farkas M."/>
            <person name="Bedics A."/>
            <person name="Toth E."/>
            <person name="Tancsics A."/>
            <person name="Boka K."/>
            <person name="Maroti G."/>
            <person name="Kriszt B."/>
            <person name="Cserhati M."/>
        </authorList>
    </citation>
    <scope>NUCLEOTIDE SEQUENCE [LARGE SCALE GENOMIC DNA]</scope>
    <source>
        <strain evidence="1 2">KCTC 33519</strain>
    </source>
</reference>
<evidence type="ECO:0000313" key="1">
    <source>
        <dbReference type="EMBL" id="MFB5270004.1"/>
    </source>
</evidence>
<accession>A0ABV5B1G4</accession>